<reference evidence="1" key="1">
    <citation type="submission" date="2018-05" db="EMBL/GenBank/DDBJ databases">
        <authorList>
            <person name="Lanie J.A."/>
            <person name="Ng W.-L."/>
            <person name="Kazmierczak K.M."/>
            <person name="Andrzejewski T.M."/>
            <person name="Davidsen T.M."/>
            <person name="Wayne K.J."/>
            <person name="Tettelin H."/>
            <person name="Glass J.I."/>
            <person name="Rusch D."/>
            <person name="Podicherti R."/>
            <person name="Tsui H.-C.T."/>
            <person name="Winkler M.E."/>
        </authorList>
    </citation>
    <scope>NUCLEOTIDE SEQUENCE</scope>
</reference>
<gene>
    <name evidence="1" type="ORF">METZ01_LOCUS342878</name>
</gene>
<organism evidence="1">
    <name type="scientific">marine metagenome</name>
    <dbReference type="NCBI Taxonomy" id="408172"/>
    <lineage>
        <taxon>unclassified sequences</taxon>
        <taxon>metagenomes</taxon>
        <taxon>ecological metagenomes</taxon>
    </lineage>
</organism>
<protein>
    <submittedName>
        <fullName evidence="1">Uncharacterized protein</fullName>
    </submittedName>
</protein>
<dbReference type="EMBL" id="UINC01117537">
    <property type="protein sequence ID" value="SVC90024.1"/>
    <property type="molecule type" value="Genomic_DNA"/>
</dbReference>
<sequence>MVTEWTGAFVHMSEYEPKQPQLRPKTLSADSISLSKVRPARTAFPTPVILPNNPFTTTVSTTVTVTQPSHNFSSGDAIRFRDVQHAVGGVAISTLELETTLNGDITAAVTSLTLTDASAFPSSGYIYVQTKPTAAQTRAGKNTFTLSEVIKYTGKSTNTLTGLTRGSSAPIYGLTPQSST</sequence>
<evidence type="ECO:0000313" key="1">
    <source>
        <dbReference type="EMBL" id="SVC90024.1"/>
    </source>
</evidence>
<feature type="non-terminal residue" evidence="1">
    <location>
        <position position="180"/>
    </location>
</feature>
<dbReference type="Gene3D" id="2.40.30.20">
    <property type="match status" value="1"/>
</dbReference>
<dbReference type="AlphaFoldDB" id="A0A382QX03"/>
<accession>A0A382QX03</accession>
<dbReference type="InterPro" id="IPR023366">
    <property type="entry name" value="ATP_synth_asu-like_sf"/>
</dbReference>
<proteinExistence type="predicted"/>
<name>A0A382QX03_9ZZZZ</name>